<comment type="caution">
    <text evidence="4">The sequence shown here is derived from an EMBL/GenBank/DDBJ whole genome shotgun (WGS) entry which is preliminary data.</text>
</comment>
<keyword evidence="1" id="KW-1133">Transmembrane helix</keyword>
<name>A0A917MYF4_9BACT</name>
<sequence length="267" mass="27558">MILYSEIKRMKKKLLYILLFAGVCINALAQNVLPKPNPPRLVVDNANVLSPEQRDILEQQLVALDDSTSNQICIVTIPTLDDYPIEDYAVSLFRSWGIGNKKTNNGVLILVAARDRKMRIEVGYGLEGAIPDITTASIIDNDMKPSFKNGNFYQGLSKAVNSLSKAAAGEYKVAREKKNNRDGGGGGGGFIGLIVIIIIIVLLSGGGGGGRGGRRGGGLWPLLFLGSGGGNWGGGRGGWGGGGSSGGGGFGGFGGGSSGGGGASGSW</sequence>
<evidence type="ECO:0000259" key="3">
    <source>
        <dbReference type="Pfam" id="PF04536"/>
    </source>
</evidence>
<dbReference type="Gene3D" id="3.10.310.50">
    <property type="match status" value="1"/>
</dbReference>
<keyword evidence="1" id="KW-0472">Membrane</keyword>
<evidence type="ECO:0000256" key="2">
    <source>
        <dbReference type="SAM" id="SignalP"/>
    </source>
</evidence>
<dbReference type="AlphaFoldDB" id="A0A917MYF4"/>
<evidence type="ECO:0000313" key="4">
    <source>
        <dbReference type="EMBL" id="GGH78596.1"/>
    </source>
</evidence>
<dbReference type="InterPro" id="IPR007621">
    <property type="entry name" value="TPM_dom"/>
</dbReference>
<evidence type="ECO:0000313" key="5">
    <source>
        <dbReference type="Proteomes" id="UP000627292"/>
    </source>
</evidence>
<reference evidence="4" key="2">
    <citation type="submission" date="2020-09" db="EMBL/GenBank/DDBJ databases">
        <authorList>
            <person name="Sun Q."/>
            <person name="Zhou Y."/>
        </authorList>
    </citation>
    <scope>NUCLEOTIDE SEQUENCE</scope>
    <source>
        <strain evidence="4">CGMCC 1.15290</strain>
    </source>
</reference>
<dbReference type="Proteomes" id="UP000627292">
    <property type="component" value="Unassembled WGS sequence"/>
</dbReference>
<dbReference type="EMBL" id="BMIB01000005">
    <property type="protein sequence ID" value="GGH78596.1"/>
    <property type="molecule type" value="Genomic_DNA"/>
</dbReference>
<dbReference type="Pfam" id="PF04536">
    <property type="entry name" value="TPM_phosphatase"/>
    <property type="match status" value="1"/>
</dbReference>
<keyword evidence="2" id="KW-0732">Signal</keyword>
<reference evidence="4" key="1">
    <citation type="journal article" date="2014" name="Int. J. Syst. Evol. Microbiol.">
        <title>Complete genome sequence of Corynebacterium casei LMG S-19264T (=DSM 44701T), isolated from a smear-ripened cheese.</title>
        <authorList>
            <consortium name="US DOE Joint Genome Institute (JGI-PGF)"/>
            <person name="Walter F."/>
            <person name="Albersmeier A."/>
            <person name="Kalinowski J."/>
            <person name="Ruckert C."/>
        </authorList>
    </citation>
    <scope>NUCLEOTIDE SEQUENCE</scope>
    <source>
        <strain evidence="4">CGMCC 1.15290</strain>
    </source>
</reference>
<keyword evidence="5" id="KW-1185">Reference proteome</keyword>
<feature type="domain" description="TPM" evidence="3">
    <location>
        <begin position="42"/>
        <end position="165"/>
    </location>
</feature>
<dbReference type="PANTHER" id="PTHR30373:SF2">
    <property type="entry name" value="UPF0603 PROTEIN YGCG"/>
    <property type="match status" value="1"/>
</dbReference>
<keyword evidence="1" id="KW-0812">Transmembrane</keyword>
<evidence type="ECO:0000256" key="1">
    <source>
        <dbReference type="SAM" id="Phobius"/>
    </source>
</evidence>
<organism evidence="4 5">
    <name type="scientific">Filimonas zeae</name>
    <dbReference type="NCBI Taxonomy" id="1737353"/>
    <lineage>
        <taxon>Bacteria</taxon>
        <taxon>Pseudomonadati</taxon>
        <taxon>Bacteroidota</taxon>
        <taxon>Chitinophagia</taxon>
        <taxon>Chitinophagales</taxon>
        <taxon>Chitinophagaceae</taxon>
        <taxon>Filimonas</taxon>
    </lineage>
</organism>
<feature type="chain" id="PRO_5037702699" description="TPM domain-containing protein" evidence="2">
    <location>
        <begin position="30"/>
        <end position="267"/>
    </location>
</feature>
<dbReference type="PANTHER" id="PTHR30373">
    <property type="entry name" value="UPF0603 PROTEIN YGCG"/>
    <property type="match status" value="1"/>
</dbReference>
<accession>A0A917MYF4</accession>
<protein>
    <recommendedName>
        <fullName evidence="3">TPM domain-containing protein</fullName>
    </recommendedName>
</protein>
<gene>
    <name evidence="4" type="ORF">GCM10011379_46690</name>
</gene>
<proteinExistence type="predicted"/>
<feature type="transmembrane region" description="Helical" evidence="1">
    <location>
        <begin position="185"/>
        <end position="205"/>
    </location>
</feature>
<feature type="signal peptide" evidence="2">
    <location>
        <begin position="1"/>
        <end position="29"/>
    </location>
</feature>